<dbReference type="Gene3D" id="3.40.50.1820">
    <property type="entry name" value="alpha/beta hydrolase"/>
    <property type="match status" value="1"/>
</dbReference>
<keyword evidence="4" id="KW-0378">Hydrolase</keyword>
<dbReference type="OrthoDB" id="1735038at2759"/>
<evidence type="ECO:0000313" key="6">
    <source>
        <dbReference type="EMBL" id="TKR75770.1"/>
    </source>
</evidence>
<dbReference type="GO" id="GO:0008239">
    <property type="term" value="F:dipeptidyl-peptidase activity"/>
    <property type="evidence" value="ECO:0007669"/>
    <property type="project" value="TreeGrafter"/>
</dbReference>
<evidence type="ECO:0000256" key="5">
    <source>
        <dbReference type="ARBA" id="ARBA00023180"/>
    </source>
</evidence>
<reference evidence="6 7" key="1">
    <citation type="journal article" date="2015" name="Genome Biol.">
        <title>Comparative genomics of Steinernema reveals deeply conserved gene regulatory networks.</title>
        <authorList>
            <person name="Dillman A.R."/>
            <person name="Macchietto M."/>
            <person name="Porter C.F."/>
            <person name="Rogers A."/>
            <person name="Williams B."/>
            <person name="Antoshechkin I."/>
            <person name="Lee M.M."/>
            <person name="Goodwin Z."/>
            <person name="Lu X."/>
            <person name="Lewis E.E."/>
            <person name="Goodrich-Blair H."/>
            <person name="Stock S.P."/>
            <person name="Adams B.J."/>
            <person name="Sternberg P.W."/>
            <person name="Mortazavi A."/>
        </authorList>
    </citation>
    <scope>NUCLEOTIDE SEQUENCE [LARGE SCALE GENOMIC DNA]</scope>
    <source>
        <strain evidence="6 7">ALL</strain>
    </source>
</reference>
<evidence type="ECO:0000256" key="1">
    <source>
        <dbReference type="ARBA" id="ARBA00011079"/>
    </source>
</evidence>
<keyword evidence="2" id="KW-0645">Protease</keyword>
<comment type="caution">
    <text evidence="6">The sequence shown here is derived from an EMBL/GenBank/DDBJ whole genome shotgun (WGS) entry which is preliminary data.</text>
</comment>
<dbReference type="InterPro" id="IPR029058">
    <property type="entry name" value="AB_hydrolase_fold"/>
</dbReference>
<organism evidence="6 7">
    <name type="scientific">Steinernema carpocapsae</name>
    <name type="common">Entomopathogenic nematode</name>
    <dbReference type="NCBI Taxonomy" id="34508"/>
    <lineage>
        <taxon>Eukaryota</taxon>
        <taxon>Metazoa</taxon>
        <taxon>Ecdysozoa</taxon>
        <taxon>Nematoda</taxon>
        <taxon>Chromadorea</taxon>
        <taxon>Rhabditida</taxon>
        <taxon>Tylenchina</taxon>
        <taxon>Panagrolaimomorpha</taxon>
        <taxon>Strongyloidoidea</taxon>
        <taxon>Steinernematidae</taxon>
        <taxon>Steinernema</taxon>
    </lineage>
</organism>
<dbReference type="PANTHER" id="PTHR11010">
    <property type="entry name" value="PROTEASE S28 PRO-X CARBOXYPEPTIDASE-RELATED"/>
    <property type="match status" value="1"/>
</dbReference>
<dbReference type="PANTHER" id="PTHR11010:SF117">
    <property type="entry name" value="SERINE PROTEASE 16"/>
    <property type="match status" value="1"/>
</dbReference>
<keyword evidence="3" id="KW-0732">Signal</keyword>
<name>A0A4U5N0I2_STECR</name>
<dbReference type="InterPro" id="IPR008758">
    <property type="entry name" value="Peptidase_S28"/>
</dbReference>
<dbReference type="GO" id="GO:0006508">
    <property type="term" value="P:proteolysis"/>
    <property type="evidence" value="ECO:0007669"/>
    <property type="project" value="UniProtKB-KW"/>
</dbReference>
<evidence type="ECO:0000313" key="7">
    <source>
        <dbReference type="Proteomes" id="UP000298663"/>
    </source>
</evidence>
<evidence type="ECO:0000256" key="3">
    <source>
        <dbReference type="ARBA" id="ARBA00022729"/>
    </source>
</evidence>
<dbReference type="EMBL" id="AZBU02000005">
    <property type="protein sequence ID" value="TKR75770.1"/>
    <property type="molecule type" value="Genomic_DNA"/>
</dbReference>
<dbReference type="GO" id="GO:0070008">
    <property type="term" value="F:serine-type exopeptidase activity"/>
    <property type="evidence" value="ECO:0007669"/>
    <property type="project" value="InterPro"/>
</dbReference>
<protein>
    <recommendedName>
        <fullName evidence="8">Serine carboxypeptidase S28</fullName>
    </recommendedName>
</protein>
<comment type="similarity">
    <text evidence="1">Belongs to the peptidase S28 family.</text>
</comment>
<gene>
    <name evidence="6" type="ORF">L596_017013</name>
</gene>
<evidence type="ECO:0000256" key="2">
    <source>
        <dbReference type="ARBA" id="ARBA00022670"/>
    </source>
</evidence>
<reference evidence="6 7" key="2">
    <citation type="journal article" date="2019" name="G3 (Bethesda)">
        <title>Hybrid Assembly of the Genome of the Entomopathogenic Nematode Steinernema carpocapsae Identifies the X-Chromosome.</title>
        <authorList>
            <person name="Serra L."/>
            <person name="Macchietto M."/>
            <person name="Macias-Munoz A."/>
            <person name="McGill C.J."/>
            <person name="Rodriguez I.M."/>
            <person name="Rodriguez B."/>
            <person name="Murad R."/>
            <person name="Mortazavi A."/>
        </authorList>
    </citation>
    <scope>NUCLEOTIDE SEQUENCE [LARGE SCALE GENOMIC DNA]</scope>
    <source>
        <strain evidence="6 7">ALL</strain>
    </source>
</reference>
<keyword evidence="5" id="KW-0325">Glycoprotein</keyword>
<evidence type="ECO:0000256" key="4">
    <source>
        <dbReference type="ARBA" id="ARBA00022801"/>
    </source>
</evidence>
<sequence length="171" mass="19504">MNVYNESCVDIDYASYLEYMRQPLTNSDRMWTWQTCTEFGYYQSSDSPTAGPWFGDKTRSSMPIDWLVKECGQIFGDIYDSKAVYAAIGKTNAFYGGVAGFKTDRVIFPNGNHDPWSRLGNLHSQNPRSPSIVIDGTAHCGDMYVEADDDLPSLKKARKLIERHMTAWMYH</sequence>
<dbReference type="Proteomes" id="UP000298663">
    <property type="component" value="Unassembled WGS sequence"/>
</dbReference>
<dbReference type="STRING" id="34508.A0A4U5N0I2"/>
<dbReference type="AlphaFoldDB" id="A0A4U5N0I2"/>
<proteinExistence type="inferred from homology"/>
<accession>A0A4U5N0I2</accession>
<keyword evidence="7" id="KW-1185">Reference proteome</keyword>
<evidence type="ECO:0008006" key="8">
    <source>
        <dbReference type="Google" id="ProtNLM"/>
    </source>
</evidence>
<dbReference type="Pfam" id="PF05577">
    <property type="entry name" value="Peptidase_S28"/>
    <property type="match status" value="1"/>
</dbReference>